<evidence type="ECO:0000259" key="4">
    <source>
        <dbReference type="PROSITE" id="PS50222"/>
    </source>
</evidence>
<feature type="coiled-coil region" evidence="2">
    <location>
        <begin position="192"/>
        <end position="219"/>
    </location>
</feature>
<protein>
    <submittedName>
        <fullName evidence="5">Calcium release activated channel regulator 2B</fullName>
    </submittedName>
</protein>
<dbReference type="KEGG" id="sfm:108940978"/>
<dbReference type="InterPro" id="IPR011992">
    <property type="entry name" value="EF-hand-dom_pair"/>
</dbReference>
<feature type="compositionally biased region" description="Polar residues" evidence="3">
    <location>
        <begin position="32"/>
        <end position="45"/>
    </location>
</feature>
<proteinExistence type="predicted"/>
<keyword evidence="2" id="KW-0175">Coiled coil</keyword>
<dbReference type="PROSITE" id="PS50222">
    <property type="entry name" value="EF_HAND_2"/>
    <property type="match status" value="1"/>
</dbReference>
<keyword evidence="6" id="KW-1185">Reference proteome</keyword>
<dbReference type="RefSeq" id="XP_018618906.1">
    <property type="nucleotide sequence ID" value="XM_018763390.1"/>
</dbReference>
<organism evidence="5 6">
    <name type="scientific">Scleropages formosus</name>
    <name type="common">Asian bonytongue</name>
    <name type="synonym">Osteoglossum formosum</name>
    <dbReference type="NCBI Taxonomy" id="113540"/>
    <lineage>
        <taxon>Eukaryota</taxon>
        <taxon>Metazoa</taxon>
        <taxon>Chordata</taxon>
        <taxon>Craniata</taxon>
        <taxon>Vertebrata</taxon>
        <taxon>Euteleostomi</taxon>
        <taxon>Actinopterygii</taxon>
        <taxon>Neopterygii</taxon>
        <taxon>Teleostei</taxon>
        <taxon>Osteoglossocephala</taxon>
        <taxon>Osteoglossomorpha</taxon>
        <taxon>Osteoglossiformes</taxon>
        <taxon>Osteoglossidae</taxon>
        <taxon>Scleropages</taxon>
    </lineage>
</organism>
<dbReference type="Proteomes" id="UP000694397">
    <property type="component" value="Chromosome 11"/>
</dbReference>
<accession>A0A8C9RQ45</accession>
<dbReference type="GO" id="GO:0005509">
    <property type="term" value="F:calcium ion binding"/>
    <property type="evidence" value="ECO:0007669"/>
    <property type="project" value="InterPro"/>
</dbReference>
<dbReference type="Gene3D" id="1.10.238.10">
    <property type="entry name" value="EF-hand"/>
    <property type="match status" value="1"/>
</dbReference>
<dbReference type="CTD" id="283229"/>
<feature type="region of interest" description="Disordered" evidence="3">
    <location>
        <begin position="14"/>
        <end position="56"/>
    </location>
</feature>
<evidence type="ECO:0000313" key="5">
    <source>
        <dbReference type="Ensembl" id="ENSSFOP00015017044.1"/>
    </source>
</evidence>
<dbReference type="AlphaFoldDB" id="A0A8C9RQ45"/>
<reference evidence="5" key="2">
    <citation type="submission" date="2025-08" db="UniProtKB">
        <authorList>
            <consortium name="Ensembl"/>
        </authorList>
    </citation>
    <scope>IDENTIFICATION</scope>
</reference>
<dbReference type="InterPro" id="IPR002048">
    <property type="entry name" value="EF_hand_dom"/>
</dbReference>
<keyword evidence="1" id="KW-0677">Repeat</keyword>
<dbReference type="OrthoDB" id="9989112at2759"/>
<dbReference type="PANTHER" id="PTHR46311">
    <property type="entry name" value="CALCIUM-BINDING PROTEIN 8-RELATED"/>
    <property type="match status" value="1"/>
</dbReference>
<sequence length="421" mass="48784">MSGWLLEGEVLVGEGRGEMSPCSPRMRGTMSPRFSQGRGRTTPQSPAEVAREPDTPQRDIVGKAMELFLLCDKEGKGFITKRDMQRLQGELPLTPDQLESVFESLDQERNGFLTPVEFRKGLGELVWENDSDSGKEVRHEGVDKPDPDEKFLQILVELGADAVLKDQWEIHTLWCGLRRDHPELLCLLEELLSHAGSQLRDALKERESLEQALHRREMDHDQVVRSMYEEMETQVREAKELRLSQNSAKESDRCQQLQEELRIREQELENAVAKRKELEAMVCTLTAEQVETRGHIQKLQNLNLQLQEQMEACRAELDSALGELHHLQSSSACEQQSRERDVLKVSKNMQKEKESLMRQLELLREMNKRLRDEKDVHQSQKRVSYRPPVLSVPQLPQCSWENTHSLWLHPFPPYWVQPPFD</sequence>
<feature type="coiled-coil region" evidence="2">
    <location>
        <begin position="247"/>
        <end position="380"/>
    </location>
</feature>
<evidence type="ECO:0000313" key="6">
    <source>
        <dbReference type="Proteomes" id="UP000694397"/>
    </source>
</evidence>
<dbReference type="GeneID" id="108940978"/>
<dbReference type="RefSeq" id="XP_018618907.1">
    <property type="nucleotide sequence ID" value="XM_018763391.1"/>
</dbReference>
<dbReference type="RefSeq" id="XP_018618905.1">
    <property type="nucleotide sequence ID" value="XM_018763389.1"/>
</dbReference>
<gene>
    <name evidence="5" type="primary">cracr2b</name>
</gene>
<dbReference type="Ensembl" id="ENSSFOT00015017237.2">
    <property type="protein sequence ID" value="ENSSFOP00015017044.1"/>
    <property type="gene ID" value="ENSSFOG00015010982.2"/>
</dbReference>
<feature type="domain" description="EF-hand" evidence="4">
    <location>
        <begin position="93"/>
        <end position="128"/>
    </location>
</feature>
<dbReference type="CDD" id="cd00051">
    <property type="entry name" value="EFh"/>
    <property type="match status" value="1"/>
</dbReference>
<dbReference type="SUPFAM" id="SSF47473">
    <property type="entry name" value="EF-hand"/>
    <property type="match status" value="1"/>
</dbReference>
<dbReference type="GeneTree" id="ENSGT00440000033504"/>
<name>A0A8C9RQ45_SCLFO</name>
<dbReference type="PANTHER" id="PTHR46311:SF3">
    <property type="entry name" value="CALCIUM-BINDING PROTEIN 8"/>
    <property type="match status" value="1"/>
</dbReference>
<dbReference type="GO" id="GO:0032588">
    <property type="term" value="C:trans-Golgi network membrane"/>
    <property type="evidence" value="ECO:0007669"/>
    <property type="project" value="TreeGrafter"/>
</dbReference>
<evidence type="ECO:0000256" key="2">
    <source>
        <dbReference type="SAM" id="Coils"/>
    </source>
</evidence>
<evidence type="ECO:0000256" key="3">
    <source>
        <dbReference type="SAM" id="MobiDB-lite"/>
    </source>
</evidence>
<dbReference type="InterPro" id="IPR051111">
    <property type="entry name" value="Ca-binding_regulatory"/>
</dbReference>
<reference evidence="5 6" key="1">
    <citation type="submission" date="2019-04" db="EMBL/GenBank/DDBJ databases">
        <authorList>
            <consortium name="Wellcome Sanger Institute Data Sharing"/>
        </authorList>
    </citation>
    <scope>NUCLEOTIDE SEQUENCE [LARGE SCALE GENOMIC DNA]</scope>
</reference>
<evidence type="ECO:0000256" key="1">
    <source>
        <dbReference type="ARBA" id="ARBA00022737"/>
    </source>
</evidence>
<reference evidence="5" key="3">
    <citation type="submission" date="2025-09" db="UniProtKB">
        <authorList>
            <consortium name="Ensembl"/>
        </authorList>
    </citation>
    <scope>IDENTIFICATION</scope>
</reference>
<dbReference type="SMART" id="SM00054">
    <property type="entry name" value="EFh"/>
    <property type="match status" value="2"/>
</dbReference>